<comment type="subcellular location">
    <subcellularLocation>
        <location evidence="1">Membrane</location>
        <topology evidence="1">Multi-pass membrane protein</topology>
    </subcellularLocation>
</comment>
<feature type="transmembrane region" description="Helical" evidence="8">
    <location>
        <begin position="111"/>
        <end position="131"/>
    </location>
</feature>
<dbReference type="GO" id="GO:0009847">
    <property type="term" value="P:spore germination"/>
    <property type="evidence" value="ECO:0007669"/>
    <property type="project" value="InterPro"/>
</dbReference>
<feature type="transmembrane region" description="Helical" evidence="8">
    <location>
        <begin position="77"/>
        <end position="99"/>
    </location>
</feature>
<dbReference type="Pfam" id="PF03845">
    <property type="entry name" value="Spore_permease"/>
    <property type="match status" value="1"/>
</dbReference>
<evidence type="ECO:0000256" key="8">
    <source>
        <dbReference type="SAM" id="Phobius"/>
    </source>
</evidence>
<accession>A0AAX0RZR3</accession>
<sequence>MIVLLMIFPVSVNQPKAAEKKFFFGILIGGICLIIIIALTILVLGADSSARQTYPSYLVARKLNIGDFLQRIEAIMALMWIITIYFKMAFFFYATVIGLAQTLNMKDYRPLTLPLGMILVSLTLLIFPNVVQKATFDKEIWPLYASTYGLVLPILLLAVNVFRKKIHQK</sequence>
<dbReference type="InterPro" id="IPR004761">
    <property type="entry name" value="Spore_GerAB"/>
</dbReference>
<evidence type="ECO:0000313" key="9">
    <source>
        <dbReference type="EMBL" id="PEJ28845.1"/>
    </source>
</evidence>
<feature type="transmembrane region" description="Helical" evidence="8">
    <location>
        <begin position="22"/>
        <end position="46"/>
    </location>
</feature>
<protein>
    <submittedName>
        <fullName evidence="9">Uncharacterized protein</fullName>
    </submittedName>
</protein>
<dbReference type="PANTHER" id="PTHR34975:SF2">
    <property type="entry name" value="SPORE GERMINATION PROTEIN A2"/>
    <property type="match status" value="1"/>
</dbReference>
<evidence type="ECO:0000256" key="2">
    <source>
        <dbReference type="ARBA" id="ARBA00007998"/>
    </source>
</evidence>
<organism evidence="9 10">
    <name type="scientific">Peribacillus butanolivorans</name>
    <dbReference type="NCBI Taxonomy" id="421767"/>
    <lineage>
        <taxon>Bacteria</taxon>
        <taxon>Bacillati</taxon>
        <taxon>Bacillota</taxon>
        <taxon>Bacilli</taxon>
        <taxon>Bacillales</taxon>
        <taxon>Bacillaceae</taxon>
        <taxon>Peribacillus</taxon>
    </lineage>
</organism>
<keyword evidence="7 8" id="KW-0472">Membrane</keyword>
<keyword evidence="3" id="KW-0813">Transport</keyword>
<comment type="similarity">
    <text evidence="2">Belongs to the amino acid-polyamine-organocation (APC) superfamily. Spore germination protein (SGP) (TC 2.A.3.9) family.</text>
</comment>
<evidence type="ECO:0000256" key="5">
    <source>
        <dbReference type="ARBA" id="ARBA00022692"/>
    </source>
</evidence>
<reference evidence="9 10" key="1">
    <citation type="submission" date="2017-09" db="EMBL/GenBank/DDBJ databases">
        <title>Large-scale bioinformatics analysis of Bacillus genomes uncovers conserved roles of natural products in bacterial physiology.</title>
        <authorList>
            <consortium name="Agbiome Team Llc"/>
            <person name="Bleich R.M."/>
            <person name="Kirk G.J."/>
            <person name="Santa Maria K.C."/>
            <person name="Allen S.E."/>
            <person name="Farag S."/>
            <person name="Shank E.A."/>
            <person name="Bowers A."/>
        </authorList>
    </citation>
    <scope>NUCLEOTIDE SEQUENCE [LARGE SCALE GENOMIC DNA]</scope>
    <source>
        <strain evidence="9 10">AFS003229</strain>
    </source>
</reference>
<dbReference type="Proteomes" id="UP000220106">
    <property type="component" value="Unassembled WGS sequence"/>
</dbReference>
<name>A0AAX0RZR3_9BACI</name>
<keyword evidence="4" id="KW-0309">Germination</keyword>
<evidence type="ECO:0000313" key="10">
    <source>
        <dbReference type="Proteomes" id="UP000220106"/>
    </source>
</evidence>
<proteinExistence type="inferred from homology"/>
<evidence type="ECO:0000256" key="1">
    <source>
        <dbReference type="ARBA" id="ARBA00004141"/>
    </source>
</evidence>
<keyword evidence="6 8" id="KW-1133">Transmembrane helix</keyword>
<dbReference type="EMBL" id="NUEQ01000074">
    <property type="protein sequence ID" value="PEJ28845.1"/>
    <property type="molecule type" value="Genomic_DNA"/>
</dbReference>
<dbReference type="PANTHER" id="PTHR34975">
    <property type="entry name" value="SPORE GERMINATION PROTEIN A2"/>
    <property type="match status" value="1"/>
</dbReference>
<dbReference type="GO" id="GO:0016020">
    <property type="term" value="C:membrane"/>
    <property type="evidence" value="ECO:0007669"/>
    <property type="project" value="UniProtKB-SubCell"/>
</dbReference>
<evidence type="ECO:0000256" key="3">
    <source>
        <dbReference type="ARBA" id="ARBA00022448"/>
    </source>
</evidence>
<evidence type="ECO:0000256" key="4">
    <source>
        <dbReference type="ARBA" id="ARBA00022544"/>
    </source>
</evidence>
<keyword evidence="5 8" id="KW-0812">Transmembrane</keyword>
<feature type="transmembrane region" description="Helical" evidence="8">
    <location>
        <begin position="143"/>
        <end position="162"/>
    </location>
</feature>
<evidence type="ECO:0000256" key="7">
    <source>
        <dbReference type="ARBA" id="ARBA00023136"/>
    </source>
</evidence>
<comment type="caution">
    <text evidence="9">The sequence shown here is derived from an EMBL/GenBank/DDBJ whole genome shotgun (WGS) entry which is preliminary data.</text>
</comment>
<gene>
    <name evidence="9" type="ORF">CN689_22290</name>
</gene>
<evidence type="ECO:0000256" key="6">
    <source>
        <dbReference type="ARBA" id="ARBA00022989"/>
    </source>
</evidence>
<dbReference type="AlphaFoldDB" id="A0AAX0RZR3"/>